<feature type="non-terminal residue" evidence="1">
    <location>
        <position position="1"/>
    </location>
</feature>
<dbReference type="AlphaFoldDB" id="A0A6V8PTU8"/>
<proteinExistence type="predicted"/>
<protein>
    <submittedName>
        <fullName evidence="1">Uncharacterized protein</fullName>
    </submittedName>
</protein>
<evidence type="ECO:0000313" key="1">
    <source>
        <dbReference type="EMBL" id="GFP35570.1"/>
    </source>
</evidence>
<sequence>HSQGVREIGHHYWPFHGS</sequence>
<accession>A0A6V8PTU8</accession>
<reference evidence="1" key="1">
    <citation type="journal article" date="2020" name="Front. Microbiol.">
        <title>Single-cell genomics of novel Actinobacteria with the Wood-Ljungdahl pathway discovered in a serpentinizing system.</title>
        <authorList>
            <person name="Merino N."/>
            <person name="Kawai M."/>
            <person name="Boyd E.S."/>
            <person name="Colman D.R."/>
            <person name="McGlynn S.E."/>
            <person name="Nealson K.H."/>
            <person name="Kurokawa K."/>
            <person name="Hongoh Y."/>
        </authorList>
    </citation>
    <scope>NUCLEOTIDE SEQUENCE [LARGE SCALE GENOMIC DNA]</scope>
    <source>
        <strain evidence="1">S43</strain>
    </source>
</reference>
<gene>
    <name evidence="1" type="ORF">HKBW3S43_01360</name>
</gene>
<organism evidence="1">
    <name type="scientific">Candidatus Hakubella thermalkaliphila</name>
    <dbReference type="NCBI Taxonomy" id="2754717"/>
    <lineage>
        <taxon>Bacteria</taxon>
        <taxon>Bacillati</taxon>
        <taxon>Actinomycetota</taxon>
        <taxon>Actinomycetota incertae sedis</taxon>
        <taxon>Candidatus Hakubellales</taxon>
        <taxon>Candidatus Hakubellaceae</taxon>
        <taxon>Candidatus Hakubella</taxon>
    </lineage>
</organism>
<dbReference type="Proteomes" id="UP000576480">
    <property type="component" value="Unassembled WGS sequence"/>
</dbReference>
<name>A0A6V8PTU8_9ACTN</name>
<dbReference type="EMBL" id="BLSB01000138">
    <property type="protein sequence ID" value="GFP35570.1"/>
    <property type="molecule type" value="Genomic_DNA"/>
</dbReference>
<comment type="caution">
    <text evidence="1">The sequence shown here is derived from an EMBL/GenBank/DDBJ whole genome shotgun (WGS) entry which is preliminary data.</text>
</comment>